<comment type="caution">
    <text evidence="3">The sequence shown here is derived from an EMBL/GenBank/DDBJ whole genome shotgun (WGS) entry which is preliminary data.</text>
</comment>
<feature type="transmembrane region" description="Helical" evidence="2">
    <location>
        <begin position="26"/>
        <end position="51"/>
    </location>
</feature>
<evidence type="ECO:0000256" key="1">
    <source>
        <dbReference type="SAM" id="MobiDB-lite"/>
    </source>
</evidence>
<feature type="transmembrane region" description="Helical" evidence="2">
    <location>
        <begin position="177"/>
        <end position="198"/>
    </location>
</feature>
<dbReference type="Proteomes" id="UP001365128">
    <property type="component" value="Unassembled WGS sequence"/>
</dbReference>
<dbReference type="EMBL" id="JBBPDW010000046">
    <property type="protein sequence ID" value="KAK7533548.1"/>
    <property type="molecule type" value="Genomic_DNA"/>
</dbReference>
<feature type="compositionally biased region" description="Polar residues" evidence="1">
    <location>
        <begin position="483"/>
        <end position="497"/>
    </location>
</feature>
<feature type="transmembrane region" description="Helical" evidence="2">
    <location>
        <begin position="285"/>
        <end position="310"/>
    </location>
</feature>
<keyword evidence="2" id="KW-1133">Transmembrane helix</keyword>
<evidence type="ECO:0000313" key="3">
    <source>
        <dbReference type="EMBL" id="KAK7533548.1"/>
    </source>
</evidence>
<keyword evidence="4" id="KW-1185">Reference proteome</keyword>
<keyword evidence="2" id="KW-0812">Transmembrane</keyword>
<gene>
    <name evidence="3" type="ORF">IWX46DRAFT_644490</name>
</gene>
<evidence type="ECO:0000256" key="2">
    <source>
        <dbReference type="SAM" id="Phobius"/>
    </source>
</evidence>
<keyword evidence="2" id="KW-0472">Membrane</keyword>
<feature type="compositionally biased region" description="Polar residues" evidence="1">
    <location>
        <begin position="421"/>
        <end position="441"/>
    </location>
</feature>
<dbReference type="PANTHER" id="PTHR37577">
    <property type="entry name" value="INTEGRAL MEMBRANE PROTEIN"/>
    <property type="match status" value="1"/>
</dbReference>
<name>A0ABR1LE91_9PEZI</name>
<evidence type="ECO:0000313" key="4">
    <source>
        <dbReference type="Proteomes" id="UP001365128"/>
    </source>
</evidence>
<feature type="region of interest" description="Disordered" evidence="1">
    <location>
        <begin position="417"/>
        <end position="497"/>
    </location>
</feature>
<organism evidence="3 4">
    <name type="scientific">Phyllosticta citricarpa</name>
    <dbReference type="NCBI Taxonomy" id="55181"/>
    <lineage>
        <taxon>Eukaryota</taxon>
        <taxon>Fungi</taxon>
        <taxon>Dikarya</taxon>
        <taxon>Ascomycota</taxon>
        <taxon>Pezizomycotina</taxon>
        <taxon>Dothideomycetes</taxon>
        <taxon>Dothideomycetes incertae sedis</taxon>
        <taxon>Botryosphaeriales</taxon>
        <taxon>Phyllostictaceae</taxon>
        <taxon>Phyllosticta</taxon>
    </lineage>
</organism>
<feature type="transmembrane region" description="Helical" evidence="2">
    <location>
        <begin position="142"/>
        <end position="165"/>
    </location>
</feature>
<sequence length="497" mass="55426">MGFENIVFFNLATGIEEKCDDVDADIAGIGVVSSFFAAALLTTLASIYAAILDGIIGEATVLPDWINRRLQKNSNNVKTYQLHREVLEKVMISLADQQLLTGYAILISGYIRANRSSPAIPTWDPNRGNSYHAKLRDAHFDLIIFLSCLSASSHLASVLVLKSYFKKSRVVMSIRMTLIVCFTILLAVTIGLSPPLSFGYSIIYKINKPAESTEPTDSEPTYILRLKKTVSLSILVMYLAVASFLVALFVEEVHEKWNTILGLWGSRLDPRRRSTVVRTGRLSTWGFSVLPTVQFVSQLLLFTFALILAASQKFAEPTRHENQPKMCSLNSTDANRWGFGQTLPMFFLLQPVLTGIGEYYDIKKRILADKASDKELSSTTNMLIPPPHSPASSTYSLPVHRISLDLDITQRLSGDWRRRSTSMVSPSTRTSYDMAEQSRSPAASVDLKASSRQSSEQKTQTTSRPSTPPQQEVHAASFHDENPTLQQHLWTSNPERK</sequence>
<dbReference type="InterPro" id="IPR053018">
    <property type="entry name" value="Elsinochrome_Biosynth-Asso"/>
</dbReference>
<feature type="transmembrane region" description="Helical" evidence="2">
    <location>
        <begin position="230"/>
        <end position="250"/>
    </location>
</feature>
<feature type="compositionally biased region" description="Low complexity" evidence="1">
    <location>
        <begin position="457"/>
        <end position="471"/>
    </location>
</feature>
<proteinExistence type="predicted"/>
<reference evidence="3 4" key="1">
    <citation type="submission" date="2024-04" db="EMBL/GenBank/DDBJ databases">
        <title>Phyllosticta paracitricarpa is synonymous to the EU quarantine fungus P. citricarpa based on phylogenomic analyses.</title>
        <authorList>
            <consortium name="Lawrence Berkeley National Laboratory"/>
            <person name="Van Ingen-Buijs V.A."/>
            <person name="Van Westerhoven A.C."/>
            <person name="Haridas S."/>
            <person name="Skiadas P."/>
            <person name="Martin F."/>
            <person name="Groenewald J.Z."/>
            <person name="Crous P.W."/>
            <person name="Seidl M.F."/>
        </authorList>
    </citation>
    <scope>NUCLEOTIDE SEQUENCE [LARGE SCALE GENOMIC DNA]</scope>
    <source>
        <strain evidence="3 4">CBS 122670</strain>
    </source>
</reference>
<dbReference type="PANTHER" id="PTHR37577:SF1">
    <property type="entry name" value="INTEGRAL MEMBRANE PROTEIN"/>
    <property type="match status" value="1"/>
</dbReference>
<protein>
    <submittedName>
        <fullName evidence="3">Uncharacterized protein</fullName>
    </submittedName>
</protein>
<accession>A0ABR1LE91</accession>